<gene>
    <name evidence="2" type="primary">LOC108662813</name>
</gene>
<dbReference type="RefSeq" id="XP_017979892.1">
    <property type="nucleotide sequence ID" value="XM_018124403.1"/>
</dbReference>
<organism evidence="1 2">
    <name type="scientific">Theobroma cacao</name>
    <name type="common">Cacao</name>
    <name type="synonym">Cocoa</name>
    <dbReference type="NCBI Taxonomy" id="3641"/>
    <lineage>
        <taxon>Eukaryota</taxon>
        <taxon>Viridiplantae</taxon>
        <taxon>Streptophyta</taxon>
        <taxon>Embryophyta</taxon>
        <taxon>Tracheophyta</taxon>
        <taxon>Spermatophyta</taxon>
        <taxon>Magnoliopsida</taxon>
        <taxon>eudicotyledons</taxon>
        <taxon>Gunneridae</taxon>
        <taxon>Pentapetalae</taxon>
        <taxon>rosids</taxon>
        <taxon>malvids</taxon>
        <taxon>Malvales</taxon>
        <taxon>Malvaceae</taxon>
        <taxon>Byttnerioideae</taxon>
        <taxon>Theobroma</taxon>
    </lineage>
</organism>
<evidence type="ECO:0000313" key="2">
    <source>
        <dbReference type="RefSeq" id="XP_017979892.1"/>
    </source>
</evidence>
<reference evidence="2" key="2">
    <citation type="submission" date="2025-08" db="UniProtKB">
        <authorList>
            <consortium name="RefSeq"/>
        </authorList>
    </citation>
    <scope>IDENTIFICATION</scope>
</reference>
<dbReference type="PANTHER" id="PTHR35317">
    <property type="entry name" value="OS04G0629600 PROTEIN"/>
    <property type="match status" value="1"/>
</dbReference>
<dbReference type="Gramene" id="Tc07v2_t014340.1">
    <property type="protein sequence ID" value="Tc07v2_p014340.1"/>
    <property type="gene ID" value="Tc07v2_g014340"/>
</dbReference>
<evidence type="ECO:0000313" key="1">
    <source>
        <dbReference type="Proteomes" id="UP000694886"/>
    </source>
</evidence>
<dbReference type="AlphaFoldDB" id="A0AB32WJV8"/>
<dbReference type="Pfam" id="PF14223">
    <property type="entry name" value="Retrotran_gag_2"/>
    <property type="match status" value="1"/>
</dbReference>
<sequence length="293" mass="33953">MEKKLQKKFRALSFIQSAIFEDIFNRIMECETAKATWTKLHEEYVGTSRTRHMQAQNLRRYFDMMRMKESQSLKEYIDQILKLANLIKLFGEELKEVRVAKKIINNVPRKFEPTIASLLQSKDLSDISITKIVNALQAAELRISARDEAFGEKAFLAKGKGKAKAEAFTKKNYKDKNKKITQSGQSSNKKNKFKPCSYCKKRNHIDDYYWFRPDAKCKICSQLGHTDKLCKNRTIEDKPAQTNESSELAEEVLFMAQSDFASDFGNCEWLLDSGSSRHIVLFEAMFVDLDKNH</sequence>
<dbReference type="KEGG" id="tcc:108662813"/>
<proteinExistence type="predicted"/>
<name>A0AB32WJV8_THECC</name>
<protein>
    <submittedName>
        <fullName evidence="2">Uncharacterized protein LOC108662813</fullName>
    </submittedName>
</protein>
<dbReference type="PANTHER" id="PTHR35317:SF31">
    <property type="entry name" value="DUF4219 DOMAIN-CONTAINING PROTEIN"/>
    <property type="match status" value="1"/>
</dbReference>
<accession>A0AB32WJV8</accession>
<reference evidence="1" key="1">
    <citation type="journal article" date="1997" name="Nucleic Acids Res.">
        <title>tRNAscan-SE: a program for improved detection of transfer RNA genes in genomic sequence.</title>
        <authorList>
            <person name="Lowe T.M."/>
            <person name="Eddy S.R."/>
        </authorList>
    </citation>
    <scope>NUCLEOTIDE SEQUENCE [LARGE SCALE GENOMIC DNA]</scope>
    <source>
        <strain evidence="1">r\B97-61/B2</strain>
    </source>
</reference>
<dbReference type="GeneID" id="108662813"/>
<dbReference type="Proteomes" id="UP000694886">
    <property type="component" value="Chromosome 7"/>
</dbReference>